<dbReference type="PANTHER" id="PTHR31218">
    <property type="entry name" value="WAT1-RELATED PROTEIN"/>
    <property type="match status" value="1"/>
</dbReference>
<evidence type="ECO:0000256" key="3">
    <source>
        <dbReference type="ARBA" id="ARBA00023136"/>
    </source>
</evidence>
<sequence>MATVKEYGVAAGMVSAQVVFATTLLLSRHLFTHGMSFYAFVLYRQMTSTLVISPIFFYINRVTLNQMLHNAGTALTSSIFVGTMNNLIPSITFLLAYLLR</sequence>
<keyword evidence="2 4" id="KW-1133">Transmembrane helix</keyword>
<accession>A0A8J5HJW5</accession>
<evidence type="ECO:0000313" key="5">
    <source>
        <dbReference type="EMBL" id="KAG6529659.1"/>
    </source>
</evidence>
<gene>
    <name evidence="5" type="ORF">ZIOFF_011872</name>
</gene>
<dbReference type="GO" id="GO:0022857">
    <property type="term" value="F:transmembrane transporter activity"/>
    <property type="evidence" value="ECO:0007669"/>
    <property type="project" value="InterPro"/>
</dbReference>
<reference evidence="5 6" key="1">
    <citation type="submission" date="2020-08" db="EMBL/GenBank/DDBJ databases">
        <title>Plant Genome Project.</title>
        <authorList>
            <person name="Zhang R.-G."/>
        </authorList>
    </citation>
    <scope>NUCLEOTIDE SEQUENCE [LARGE SCALE GENOMIC DNA]</scope>
    <source>
        <tissue evidence="5">Rhizome</tissue>
    </source>
</reference>
<dbReference type="InterPro" id="IPR030184">
    <property type="entry name" value="WAT1-related"/>
</dbReference>
<evidence type="ECO:0000256" key="4">
    <source>
        <dbReference type="SAM" id="Phobius"/>
    </source>
</evidence>
<proteinExistence type="predicted"/>
<dbReference type="AlphaFoldDB" id="A0A8J5HJW5"/>
<evidence type="ECO:0008006" key="7">
    <source>
        <dbReference type="Google" id="ProtNLM"/>
    </source>
</evidence>
<name>A0A8J5HJW5_ZINOF</name>
<dbReference type="GO" id="GO:0016020">
    <property type="term" value="C:membrane"/>
    <property type="evidence" value="ECO:0007669"/>
    <property type="project" value="InterPro"/>
</dbReference>
<protein>
    <recommendedName>
        <fullName evidence="7">WAT1-related protein</fullName>
    </recommendedName>
</protein>
<organism evidence="5 6">
    <name type="scientific">Zingiber officinale</name>
    <name type="common">Ginger</name>
    <name type="synonym">Amomum zingiber</name>
    <dbReference type="NCBI Taxonomy" id="94328"/>
    <lineage>
        <taxon>Eukaryota</taxon>
        <taxon>Viridiplantae</taxon>
        <taxon>Streptophyta</taxon>
        <taxon>Embryophyta</taxon>
        <taxon>Tracheophyta</taxon>
        <taxon>Spermatophyta</taxon>
        <taxon>Magnoliopsida</taxon>
        <taxon>Liliopsida</taxon>
        <taxon>Zingiberales</taxon>
        <taxon>Zingiberaceae</taxon>
        <taxon>Zingiber</taxon>
    </lineage>
</organism>
<keyword evidence="1 4" id="KW-0812">Transmembrane</keyword>
<evidence type="ECO:0000313" key="6">
    <source>
        <dbReference type="Proteomes" id="UP000734854"/>
    </source>
</evidence>
<feature type="transmembrane region" description="Helical" evidence="4">
    <location>
        <begin position="38"/>
        <end position="59"/>
    </location>
</feature>
<comment type="caution">
    <text evidence="5">The sequence shown here is derived from an EMBL/GenBank/DDBJ whole genome shotgun (WGS) entry which is preliminary data.</text>
</comment>
<feature type="transmembrane region" description="Helical" evidence="4">
    <location>
        <begin position="6"/>
        <end position="26"/>
    </location>
</feature>
<evidence type="ECO:0000256" key="1">
    <source>
        <dbReference type="ARBA" id="ARBA00022692"/>
    </source>
</evidence>
<evidence type="ECO:0000256" key="2">
    <source>
        <dbReference type="ARBA" id="ARBA00022989"/>
    </source>
</evidence>
<dbReference type="EMBL" id="JACMSC010000003">
    <property type="protein sequence ID" value="KAG6529659.1"/>
    <property type="molecule type" value="Genomic_DNA"/>
</dbReference>
<keyword evidence="6" id="KW-1185">Reference proteome</keyword>
<feature type="transmembrane region" description="Helical" evidence="4">
    <location>
        <begin position="79"/>
        <end position="99"/>
    </location>
</feature>
<dbReference type="Proteomes" id="UP000734854">
    <property type="component" value="Unassembled WGS sequence"/>
</dbReference>
<keyword evidence="3 4" id="KW-0472">Membrane</keyword>